<protein>
    <submittedName>
        <fullName evidence="1">Uncharacterized protein</fullName>
    </submittedName>
</protein>
<reference evidence="1 2" key="1">
    <citation type="submission" date="2018-07" db="EMBL/GenBank/DDBJ databases">
        <title>Genome sequencing of Moraxellaceae gen. HYN0046.</title>
        <authorList>
            <person name="Kim M."/>
            <person name="Yi H."/>
        </authorList>
    </citation>
    <scope>NUCLEOTIDE SEQUENCE [LARGE SCALE GENOMIC DNA]</scope>
    <source>
        <strain evidence="1 2">HYN0046</strain>
    </source>
</reference>
<accession>A0A345P714</accession>
<dbReference type="KEGG" id="mbah:HYN46_09615"/>
<dbReference type="OrthoDB" id="6703663at2"/>
<name>A0A345P714_9GAMM</name>
<organism evidence="1 2">
    <name type="scientific">Aquirhabdus parva</name>
    <dbReference type="NCBI Taxonomy" id="2283318"/>
    <lineage>
        <taxon>Bacteria</taxon>
        <taxon>Pseudomonadati</taxon>
        <taxon>Pseudomonadota</taxon>
        <taxon>Gammaproteobacteria</taxon>
        <taxon>Moraxellales</taxon>
        <taxon>Moraxellaceae</taxon>
        <taxon>Aquirhabdus</taxon>
    </lineage>
</organism>
<keyword evidence="2" id="KW-1185">Reference proteome</keyword>
<dbReference type="RefSeq" id="WP_114899183.1">
    <property type="nucleotide sequence ID" value="NZ_CP031222.1"/>
</dbReference>
<dbReference type="Proteomes" id="UP000253940">
    <property type="component" value="Chromosome"/>
</dbReference>
<dbReference type="EMBL" id="CP031222">
    <property type="protein sequence ID" value="AXI03073.1"/>
    <property type="molecule type" value="Genomic_DNA"/>
</dbReference>
<proteinExistence type="predicted"/>
<dbReference type="AlphaFoldDB" id="A0A345P714"/>
<sequence length="220" mass="24339">MTAYFGFTPSETLKSNIEKALVQAKTPSTEPLYVIRDLVSLGITDELIDNVLVQLVHMLPPSDKKETMEKLANFIKSTVHVLMKQLLNKDPNEQVLKSTEFLALSSNTHEGQLKVGTVLPDALVAQMKASFAEVFAGNGKAVRPALAEQFKLFSDVMIKHFMVDFNQTLDLGMFKRKASSLAQSGITKALHVAIDKLVPSLTQDELLAFTKHYDALIYTA</sequence>
<gene>
    <name evidence="1" type="ORF">HYN46_09615</name>
</gene>
<evidence type="ECO:0000313" key="1">
    <source>
        <dbReference type="EMBL" id="AXI03073.1"/>
    </source>
</evidence>
<evidence type="ECO:0000313" key="2">
    <source>
        <dbReference type="Proteomes" id="UP000253940"/>
    </source>
</evidence>